<evidence type="ECO:0000313" key="1">
    <source>
        <dbReference type="EMBL" id="HEA19643.1"/>
    </source>
</evidence>
<organism evidence="1">
    <name type="scientific">Pricia antarctica</name>
    <dbReference type="NCBI Taxonomy" id="641691"/>
    <lineage>
        <taxon>Bacteria</taxon>
        <taxon>Pseudomonadati</taxon>
        <taxon>Bacteroidota</taxon>
        <taxon>Flavobacteriia</taxon>
        <taxon>Flavobacteriales</taxon>
        <taxon>Flavobacteriaceae</taxon>
        <taxon>Pricia</taxon>
    </lineage>
</organism>
<dbReference type="AlphaFoldDB" id="A0A831QME0"/>
<dbReference type="EMBL" id="DRGL01000013">
    <property type="protein sequence ID" value="HEA19643.1"/>
    <property type="molecule type" value="Genomic_DNA"/>
</dbReference>
<comment type="caution">
    <text evidence="1">The sequence shown here is derived from an EMBL/GenBank/DDBJ whole genome shotgun (WGS) entry which is preliminary data.</text>
</comment>
<accession>A0A831QME0</accession>
<protein>
    <submittedName>
        <fullName evidence="1">Uncharacterized protein</fullName>
    </submittedName>
</protein>
<proteinExistence type="predicted"/>
<gene>
    <name evidence="1" type="ORF">ENH87_01845</name>
</gene>
<name>A0A831QME0_9FLAO</name>
<sequence>MDANAILHNQLNLSVPTFRLLEQYAALRFDLIAGVDCFDCDYGAFHLTASLIWKYEYFWLVFAGQNKHFNRFPFINSYADLVTFIKLAVKIFSSYFFCLAPILRNNNYTAR</sequence>
<dbReference type="Proteomes" id="UP000886191">
    <property type="component" value="Unassembled WGS sequence"/>
</dbReference>
<reference evidence="1" key="1">
    <citation type="journal article" date="2020" name="mSystems">
        <title>Genome- and Community-Level Interaction Insights into Carbon Utilization and Element Cycling Functions of Hydrothermarchaeota in Hydrothermal Sediment.</title>
        <authorList>
            <person name="Zhou Z."/>
            <person name="Liu Y."/>
            <person name="Xu W."/>
            <person name="Pan J."/>
            <person name="Luo Z.H."/>
            <person name="Li M."/>
        </authorList>
    </citation>
    <scope>NUCLEOTIDE SEQUENCE [LARGE SCALE GENOMIC DNA]</scope>
    <source>
        <strain evidence="1">HyVt-345</strain>
    </source>
</reference>